<feature type="non-terminal residue" evidence="20">
    <location>
        <position position="111"/>
    </location>
</feature>
<evidence type="ECO:0000256" key="6">
    <source>
        <dbReference type="ARBA" id="ARBA00022490"/>
    </source>
</evidence>
<feature type="compositionally biased region" description="Basic and acidic residues" evidence="19">
    <location>
        <begin position="90"/>
        <end position="111"/>
    </location>
</feature>
<evidence type="ECO:0000256" key="1">
    <source>
        <dbReference type="ARBA" id="ARBA00004123"/>
    </source>
</evidence>
<evidence type="ECO:0000256" key="8">
    <source>
        <dbReference type="ARBA" id="ARBA00022701"/>
    </source>
</evidence>
<keyword evidence="8" id="KW-0493">Microtubule</keyword>
<evidence type="ECO:0000256" key="13">
    <source>
        <dbReference type="ARBA" id="ARBA00023212"/>
    </source>
</evidence>
<dbReference type="EMBL" id="ML121564">
    <property type="protein sequence ID" value="RPB21040.1"/>
    <property type="molecule type" value="Genomic_DNA"/>
</dbReference>
<evidence type="ECO:0000256" key="16">
    <source>
        <dbReference type="ARBA" id="ARBA00023328"/>
    </source>
</evidence>
<keyword evidence="13" id="KW-0206">Cytoskeleton</keyword>
<evidence type="ECO:0000256" key="9">
    <source>
        <dbReference type="ARBA" id="ARBA00022776"/>
    </source>
</evidence>
<keyword evidence="7" id="KW-0132">Cell division</keyword>
<keyword evidence="9" id="KW-0498">Mitosis</keyword>
<keyword evidence="11" id="KW-0995">Kinetochore</keyword>
<dbReference type="AlphaFoldDB" id="A0A3N4LDT1"/>
<keyword evidence="5" id="KW-0158">Chromosome</keyword>
<keyword evidence="16" id="KW-0137">Centromere</keyword>
<gene>
    <name evidence="20" type="ORF">L211DRAFT_744964</name>
</gene>
<evidence type="ECO:0000256" key="3">
    <source>
        <dbReference type="ARBA" id="ARBA00004629"/>
    </source>
</evidence>
<keyword evidence="14" id="KW-0539">Nucleus</keyword>
<dbReference type="InParanoid" id="A0A3N4LDT1"/>
<dbReference type="GO" id="GO:0007059">
    <property type="term" value="P:chromosome segregation"/>
    <property type="evidence" value="ECO:0007669"/>
    <property type="project" value="UniProtKB-KW"/>
</dbReference>
<evidence type="ECO:0000256" key="2">
    <source>
        <dbReference type="ARBA" id="ARBA00004186"/>
    </source>
</evidence>
<dbReference type="PANTHER" id="PTHR28216:SF1">
    <property type="entry name" value="DASH COMPLEX SUBUNIT DUO1"/>
    <property type="match status" value="1"/>
</dbReference>
<accession>A0A3N4LDT1</accession>
<protein>
    <recommendedName>
        <fullName evidence="17">DASH complex subunit DUO1</fullName>
    </recommendedName>
    <alternativeName>
        <fullName evidence="18">Outer kinetochore protein DUO1</fullName>
    </alternativeName>
</protein>
<reference evidence="20 21" key="1">
    <citation type="journal article" date="2018" name="Nat. Ecol. Evol.">
        <title>Pezizomycetes genomes reveal the molecular basis of ectomycorrhizal truffle lifestyle.</title>
        <authorList>
            <person name="Murat C."/>
            <person name="Payen T."/>
            <person name="Noel B."/>
            <person name="Kuo A."/>
            <person name="Morin E."/>
            <person name="Chen J."/>
            <person name="Kohler A."/>
            <person name="Krizsan K."/>
            <person name="Balestrini R."/>
            <person name="Da Silva C."/>
            <person name="Montanini B."/>
            <person name="Hainaut M."/>
            <person name="Levati E."/>
            <person name="Barry K.W."/>
            <person name="Belfiori B."/>
            <person name="Cichocki N."/>
            <person name="Clum A."/>
            <person name="Dockter R.B."/>
            <person name="Fauchery L."/>
            <person name="Guy J."/>
            <person name="Iotti M."/>
            <person name="Le Tacon F."/>
            <person name="Lindquist E.A."/>
            <person name="Lipzen A."/>
            <person name="Malagnac F."/>
            <person name="Mello A."/>
            <person name="Molinier V."/>
            <person name="Miyauchi S."/>
            <person name="Poulain J."/>
            <person name="Riccioni C."/>
            <person name="Rubini A."/>
            <person name="Sitrit Y."/>
            <person name="Splivallo R."/>
            <person name="Traeger S."/>
            <person name="Wang M."/>
            <person name="Zifcakova L."/>
            <person name="Wipf D."/>
            <person name="Zambonelli A."/>
            <person name="Paolocci F."/>
            <person name="Nowrousian M."/>
            <person name="Ottonello S."/>
            <person name="Baldrian P."/>
            <person name="Spatafora J.W."/>
            <person name="Henrissat B."/>
            <person name="Nagy L.G."/>
            <person name="Aury J.M."/>
            <person name="Wincker P."/>
            <person name="Grigoriev I.V."/>
            <person name="Bonfante P."/>
            <person name="Martin F.M."/>
        </authorList>
    </citation>
    <scope>NUCLEOTIDE SEQUENCE [LARGE SCALE GENOMIC DNA]</scope>
    <source>
        <strain evidence="20 21">ATCC MYA-4762</strain>
    </source>
</reference>
<dbReference type="STRING" id="1051890.A0A3N4LDT1"/>
<evidence type="ECO:0000256" key="4">
    <source>
        <dbReference type="ARBA" id="ARBA00005366"/>
    </source>
</evidence>
<evidence type="ECO:0000313" key="20">
    <source>
        <dbReference type="EMBL" id="RPB21040.1"/>
    </source>
</evidence>
<feature type="region of interest" description="Disordered" evidence="19">
    <location>
        <begin position="89"/>
        <end position="111"/>
    </location>
</feature>
<keyword evidence="12" id="KW-0175">Coiled coil</keyword>
<evidence type="ECO:0000256" key="17">
    <source>
        <dbReference type="ARBA" id="ARBA00044152"/>
    </source>
</evidence>
<sequence length="111" mass="12447">ESRDAALRAELAGVQQINNVIEGVIGSLEKAKANMETVSSTVNSANTLLNLWVRILSQTEHTQRLLLSGHWEGGNKDLNDIEQEALAKAQEAERRKEEERARAVARERERE</sequence>
<name>A0A3N4LDT1_9PEZI</name>
<dbReference type="PANTHER" id="PTHR28216">
    <property type="entry name" value="DASH COMPLEX SUBUNIT DUO1"/>
    <property type="match status" value="1"/>
</dbReference>
<dbReference type="GO" id="GO:0072686">
    <property type="term" value="C:mitotic spindle"/>
    <property type="evidence" value="ECO:0007669"/>
    <property type="project" value="InterPro"/>
</dbReference>
<keyword evidence="21" id="KW-1185">Reference proteome</keyword>
<dbReference type="GO" id="GO:0042729">
    <property type="term" value="C:DASH complex"/>
    <property type="evidence" value="ECO:0007669"/>
    <property type="project" value="InterPro"/>
</dbReference>
<dbReference type="GO" id="GO:0005874">
    <property type="term" value="C:microtubule"/>
    <property type="evidence" value="ECO:0007669"/>
    <property type="project" value="UniProtKB-KW"/>
</dbReference>
<evidence type="ECO:0000313" key="21">
    <source>
        <dbReference type="Proteomes" id="UP000267821"/>
    </source>
</evidence>
<keyword evidence="6" id="KW-0963">Cytoplasm</keyword>
<evidence type="ECO:0000256" key="12">
    <source>
        <dbReference type="ARBA" id="ARBA00023054"/>
    </source>
</evidence>
<feature type="non-terminal residue" evidence="20">
    <location>
        <position position="1"/>
    </location>
</feature>
<comment type="subcellular location">
    <subcellularLocation>
        <location evidence="3">Chromosome</location>
        <location evidence="3">Centromere</location>
        <location evidence="3">Kinetochore</location>
    </subcellularLocation>
    <subcellularLocation>
        <location evidence="2">Cytoplasm</location>
        <location evidence="2">Cytoskeleton</location>
        <location evidence="2">Spindle</location>
    </subcellularLocation>
    <subcellularLocation>
        <location evidence="1">Nucleus</location>
    </subcellularLocation>
</comment>
<evidence type="ECO:0000256" key="15">
    <source>
        <dbReference type="ARBA" id="ARBA00023306"/>
    </source>
</evidence>
<organism evidence="20 21">
    <name type="scientific">Terfezia boudieri ATCC MYA-4762</name>
    <dbReference type="NCBI Taxonomy" id="1051890"/>
    <lineage>
        <taxon>Eukaryota</taxon>
        <taxon>Fungi</taxon>
        <taxon>Dikarya</taxon>
        <taxon>Ascomycota</taxon>
        <taxon>Pezizomycotina</taxon>
        <taxon>Pezizomycetes</taxon>
        <taxon>Pezizales</taxon>
        <taxon>Pezizaceae</taxon>
        <taxon>Terfezia</taxon>
    </lineage>
</organism>
<evidence type="ECO:0000256" key="5">
    <source>
        <dbReference type="ARBA" id="ARBA00022454"/>
    </source>
</evidence>
<dbReference type="Pfam" id="PF08651">
    <property type="entry name" value="DASH_Duo1"/>
    <property type="match status" value="1"/>
</dbReference>
<evidence type="ECO:0000256" key="19">
    <source>
        <dbReference type="SAM" id="MobiDB-lite"/>
    </source>
</evidence>
<dbReference type="GO" id="GO:0000278">
    <property type="term" value="P:mitotic cell cycle"/>
    <property type="evidence" value="ECO:0007669"/>
    <property type="project" value="InterPro"/>
</dbReference>
<keyword evidence="15" id="KW-0131">Cell cycle</keyword>
<evidence type="ECO:0000256" key="11">
    <source>
        <dbReference type="ARBA" id="ARBA00022838"/>
    </source>
</evidence>
<evidence type="ECO:0000256" key="10">
    <source>
        <dbReference type="ARBA" id="ARBA00022829"/>
    </source>
</evidence>
<dbReference type="Proteomes" id="UP000267821">
    <property type="component" value="Unassembled WGS sequence"/>
</dbReference>
<proteinExistence type="inferred from homology"/>
<evidence type="ECO:0000256" key="7">
    <source>
        <dbReference type="ARBA" id="ARBA00022618"/>
    </source>
</evidence>
<comment type="similarity">
    <text evidence="4">Belongs to the DASH complex DUO1 family.</text>
</comment>
<keyword evidence="10" id="KW-0159">Chromosome partition</keyword>
<dbReference type="InterPro" id="IPR013960">
    <property type="entry name" value="DASH_Duo1"/>
</dbReference>
<evidence type="ECO:0000256" key="14">
    <source>
        <dbReference type="ARBA" id="ARBA00023242"/>
    </source>
</evidence>
<evidence type="ECO:0000256" key="18">
    <source>
        <dbReference type="ARBA" id="ARBA00044358"/>
    </source>
</evidence>
<dbReference type="GO" id="GO:0051301">
    <property type="term" value="P:cell division"/>
    <property type="evidence" value="ECO:0007669"/>
    <property type="project" value="UniProtKB-KW"/>
</dbReference>
<dbReference type="OrthoDB" id="5599235at2759"/>